<protein>
    <submittedName>
        <fullName evidence="7">Bax inhibitor-1/YccA family protein</fullName>
    </submittedName>
</protein>
<dbReference type="Proteomes" id="UP000267223">
    <property type="component" value="Unassembled WGS sequence"/>
</dbReference>
<feature type="transmembrane region" description="Helical" evidence="6">
    <location>
        <begin position="155"/>
        <end position="174"/>
    </location>
</feature>
<dbReference type="InterPro" id="IPR006214">
    <property type="entry name" value="Bax_inhibitor_1-related"/>
</dbReference>
<keyword evidence="3 6" id="KW-0812">Transmembrane</keyword>
<dbReference type="CDD" id="cd10432">
    <property type="entry name" value="BI-1-like_bacterial"/>
    <property type="match status" value="1"/>
</dbReference>
<evidence type="ECO:0000256" key="5">
    <source>
        <dbReference type="ARBA" id="ARBA00023136"/>
    </source>
</evidence>
<gene>
    <name evidence="7" type="ORF">EFY79_17505</name>
</gene>
<keyword evidence="8" id="KW-1185">Reference proteome</keyword>
<keyword evidence="4 6" id="KW-1133">Transmembrane helix</keyword>
<evidence type="ECO:0000256" key="1">
    <source>
        <dbReference type="ARBA" id="ARBA00004141"/>
    </source>
</evidence>
<feature type="transmembrane region" description="Helical" evidence="6">
    <location>
        <begin position="28"/>
        <end position="50"/>
    </location>
</feature>
<name>A0A3M9N9Z0_9BACT</name>
<sequence length="251" mass="27743">MQLTNRNPDNITNISYVPIGEQVRTRSFIANVFLWMFVALGVSAFIAWQFSINEQWMSYLVSPLGGLTGLGTITLFAPLAFVLIMSFAYQRLSATALTALFMAYAVINGITFSFILLAFTPGSVLGCFLSASAMFGIMAVMGYTTNQDLTKFGRILMMGVIGVLIAMVINYFLHSSQLDYIISIIGVMVFTALTAYDVQKLKRIGQGLEYNGDAVSAHDVKKMSILGALTLYLDFINIFLFLLRMFGGRRD</sequence>
<feature type="transmembrane region" description="Helical" evidence="6">
    <location>
        <begin position="70"/>
        <end position="89"/>
    </location>
</feature>
<dbReference type="AlphaFoldDB" id="A0A3M9N9Z0"/>
<dbReference type="PANTHER" id="PTHR23291">
    <property type="entry name" value="BAX INHIBITOR-RELATED"/>
    <property type="match status" value="1"/>
</dbReference>
<feature type="transmembrane region" description="Helical" evidence="6">
    <location>
        <begin position="96"/>
        <end position="117"/>
    </location>
</feature>
<evidence type="ECO:0000256" key="2">
    <source>
        <dbReference type="ARBA" id="ARBA00010350"/>
    </source>
</evidence>
<dbReference type="Pfam" id="PF01027">
    <property type="entry name" value="Bax1-I"/>
    <property type="match status" value="1"/>
</dbReference>
<comment type="subcellular location">
    <subcellularLocation>
        <location evidence="1">Membrane</location>
        <topology evidence="1">Multi-pass membrane protein</topology>
    </subcellularLocation>
</comment>
<feature type="transmembrane region" description="Helical" evidence="6">
    <location>
        <begin position="180"/>
        <end position="198"/>
    </location>
</feature>
<evidence type="ECO:0000256" key="4">
    <source>
        <dbReference type="ARBA" id="ARBA00022989"/>
    </source>
</evidence>
<evidence type="ECO:0000313" key="8">
    <source>
        <dbReference type="Proteomes" id="UP000267223"/>
    </source>
</evidence>
<evidence type="ECO:0000256" key="6">
    <source>
        <dbReference type="RuleBase" id="RU004379"/>
    </source>
</evidence>
<dbReference type="OrthoDB" id="9793828at2"/>
<dbReference type="RefSeq" id="WP_123122045.1">
    <property type="nucleotide sequence ID" value="NZ_RJJR01000016.1"/>
</dbReference>
<dbReference type="GO" id="GO:0005886">
    <property type="term" value="C:plasma membrane"/>
    <property type="evidence" value="ECO:0007669"/>
    <property type="project" value="TreeGrafter"/>
</dbReference>
<comment type="caution">
    <text evidence="7">The sequence shown here is derived from an EMBL/GenBank/DDBJ whole genome shotgun (WGS) entry which is preliminary data.</text>
</comment>
<evidence type="ECO:0000313" key="7">
    <source>
        <dbReference type="EMBL" id="RNI33788.1"/>
    </source>
</evidence>
<comment type="similarity">
    <text evidence="2 6">Belongs to the BI1 family.</text>
</comment>
<reference evidence="7 8" key="1">
    <citation type="submission" date="2018-11" db="EMBL/GenBank/DDBJ databases">
        <title>Draft genome sequence of Ferruginibacter sp. BO-59.</title>
        <authorList>
            <person name="Im W.T."/>
        </authorList>
    </citation>
    <scope>NUCLEOTIDE SEQUENCE [LARGE SCALE GENOMIC DNA]</scope>
    <source>
        <strain evidence="7 8">BO-59</strain>
    </source>
</reference>
<dbReference type="EMBL" id="RJJR01000016">
    <property type="protein sequence ID" value="RNI33788.1"/>
    <property type="molecule type" value="Genomic_DNA"/>
</dbReference>
<keyword evidence="5 6" id="KW-0472">Membrane</keyword>
<feature type="transmembrane region" description="Helical" evidence="6">
    <location>
        <begin position="123"/>
        <end position="143"/>
    </location>
</feature>
<proteinExistence type="inferred from homology"/>
<evidence type="ECO:0000256" key="3">
    <source>
        <dbReference type="ARBA" id="ARBA00022692"/>
    </source>
</evidence>
<dbReference type="PANTHER" id="PTHR23291:SF50">
    <property type="entry name" value="PROTEIN LIFEGUARD 4"/>
    <property type="match status" value="1"/>
</dbReference>
<organism evidence="7 8">
    <name type="scientific">Hanamia caeni</name>
    <dbReference type="NCBI Taxonomy" id="2294116"/>
    <lineage>
        <taxon>Bacteria</taxon>
        <taxon>Pseudomonadati</taxon>
        <taxon>Bacteroidota</taxon>
        <taxon>Chitinophagia</taxon>
        <taxon>Chitinophagales</taxon>
        <taxon>Chitinophagaceae</taxon>
        <taxon>Hanamia</taxon>
    </lineage>
</organism>
<accession>A0A3M9N9Z0</accession>
<feature type="transmembrane region" description="Helical" evidence="6">
    <location>
        <begin position="225"/>
        <end position="246"/>
    </location>
</feature>